<evidence type="ECO:0000313" key="5">
    <source>
        <dbReference type="EMBL" id="SFF55456.1"/>
    </source>
</evidence>
<gene>
    <name evidence="5" type="ORF">SAMN05216353_101294</name>
</gene>
<dbReference type="Gene3D" id="1.10.10.10">
    <property type="entry name" value="Winged helix-like DNA-binding domain superfamily/Winged helix DNA-binding domain"/>
    <property type="match status" value="1"/>
</dbReference>
<dbReference type="PRINTS" id="PR00035">
    <property type="entry name" value="HTHGNTR"/>
</dbReference>
<evidence type="ECO:0000256" key="2">
    <source>
        <dbReference type="ARBA" id="ARBA00023125"/>
    </source>
</evidence>
<keyword evidence="2" id="KW-0238">DNA-binding</keyword>
<dbReference type="Gene3D" id="1.20.120.530">
    <property type="entry name" value="GntR ligand-binding domain-like"/>
    <property type="match status" value="1"/>
</dbReference>
<dbReference type="SMART" id="SM00345">
    <property type="entry name" value="HTH_GNTR"/>
    <property type="match status" value="1"/>
</dbReference>
<evidence type="ECO:0000256" key="1">
    <source>
        <dbReference type="ARBA" id="ARBA00023015"/>
    </source>
</evidence>
<dbReference type="CDD" id="cd07377">
    <property type="entry name" value="WHTH_GntR"/>
    <property type="match status" value="1"/>
</dbReference>
<dbReference type="InterPro" id="IPR000524">
    <property type="entry name" value="Tscrpt_reg_HTH_GntR"/>
</dbReference>
<dbReference type="GO" id="GO:0003700">
    <property type="term" value="F:DNA-binding transcription factor activity"/>
    <property type="evidence" value="ECO:0007669"/>
    <property type="project" value="InterPro"/>
</dbReference>
<evidence type="ECO:0000256" key="3">
    <source>
        <dbReference type="ARBA" id="ARBA00023163"/>
    </source>
</evidence>
<dbReference type="PROSITE" id="PS50949">
    <property type="entry name" value="HTH_GNTR"/>
    <property type="match status" value="1"/>
</dbReference>
<dbReference type="PANTHER" id="PTHR43537">
    <property type="entry name" value="TRANSCRIPTIONAL REGULATOR, GNTR FAMILY"/>
    <property type="match status" value="1"/>
</dbReference>
<keyword evidence="1" id="KW-0805">Transcription regulation</keyword>
<dbReference type="EMBL" id="FOOG01000001">
    <property type="protein sequence ID" value="SFF55456.1"/>
    <property type="molecule type" value="Genomic_DNA"/>
</dbReference>
<dbReference type="InterPro" id="IPR008920">
    <property type="entry name" value="TF_FadR/GntR_C"/>
</dbReference>
<sequence length="235" mass="26651">MDYKPIRSKKIYEQVADSLLESLKNGELNPGDKLDSVEHLAKSFSVGRSAVREALSALRAMGILEMRQGEGTFIKSFEASRFSLPTSAAFLMRTEDMKELLEVRQILEVGAAGSAALYHKIEDLKPMEEALSAMAEANGNGELGEQADLDFHMALVKATHNEMLIQLMQSVSEIMVQAMRETRKLLHSKERTEKLLQEHRRIFLAIKERSELQAREEMMIHLRNVEKSVSHILRK</sequence>
<reference evidence="6" key="1">
    <citation type="submission" date="2016-10" db="EMBL/GenBank/DDBJ databases">
        <authorList>
            <person name="Varghese N."/>
            <person name="Submissions S."/>
        </authorList>
    </citation>
    <scope>NUCLEOTIDE SEQUENCE [LARGE SCALE GENOMIC DNA]</scope>
    <source>
        <strain evidence="6">FP5</strain>
    </source>
</reference>
<evidence type="ECO:0000259" key="4">
    <source>
        <dbReference type="PROSITE" id="PS50949"/>
    </source>
</evidence>
<feature type="domain" description="HTH gntR-type" evidence="4">
    <location>
        <begin position="9"/>
        <end position="77"/>
    </location>
</feature>
<dbReference type="Pfam" id="PF07729">
    <property type="entry name" value="FCD"/>
    <property type="match status" value="1"/>
</dbReference>
<dbReference type="Proteomes" id="UP000198897">
    <property type="component" value="Unassembled WGS sequence"/>
</dbReference>
<organism evidence="5 6">
    <name type="scientific">Halobacillus alkaliphilus</name>
    <dbReference type="NCBI Taxonomy" id="396056"/>
    <lineage>
        <taxon>Bacteria</taxon>
        <taxon>Bacillati</taxon>
        <taxon>Bacillota</taxon>
        <taxon>Bacilli</taxon>
        <taxon>Bacillales</taxon>
        <taxon>Bacillaceae</taxon>
        <taxon>Halobacillus</taxon>
    </lineage>
</organism>
<keyword evidence="3" id="KW-0804">Transcription</keyword>
<accession>A0A1I2JRR4</accession>
<dbReference type="SUPFAM" id="SSF46785">
    <property type="entry name" value="Winged helix' DNA-binding domain"/>
    <property type="match status" value="1"/>
</dbReference>
<name>A0A1I2JRR4_9BACI</name>
<dbReference type="GO" id="GO:0003677">
    <property type="term" value="F:DNA binding"/>
    <property type="evidence" value="ECO:0007669"/>
    <property type="project" value="UniProtKB-KW"/>
</dbReference>
<dbReference type="PANTHER" id="PTHR43537:SF5">
    <property type="entry name" value="UXU OPERON TRANSCRIPTIONAL REGULATOR"/>
    <property type="match status" value="1"/>
</dbReference>
<dbReference type="RefSeq" id="WP_089749391.1">
    <property type="nucleotide sequence ID" value="NZ_FOOG01000001.1"/>
</dbReference>
<dbReference type="AlphaFoldDB" id="A0A1I2JRR4"/>
<evidence type="ECO:0000313" key="6">
    <source>
        <dbReference type="Proteomes" id="UP000198897"/>
    </source>
</evidence>
<dbReference type="InterPro" id="IPR011711">
    <property type="entry name" value="GntR_C"/>
</dbReference>
<dbReference type="SMART" id="SM00895">
    <property type="entry name" value="FCD"/>
    <property type="match status" value="1"/>
</dbReference>
<proteinExistence type="predicted"/>
<dbReference type="OrthoDB" id="9782299at2"/>
<protein>
    <submittedName>
        <fullName evidence="5">Transcriptional regulator, GntR family</fullName>
    </submittedName>
</protein>
<dbReference type="InterPro" id="IPR036388">
    <property type="entry name" value="WH-like_DNA-bd_sf"/>
</dbReference>
<dbReference type="Pfam" id="PF00392">
    <property type="entry name" value="GntR"/>
    <property type="match status" value="1"/>
</dbReference>
<keyword evidence="6" id="KW-1185">Reference proteome</keyword>
<dbReference type="InterPro" id="IPR036390">
    <property type="entry name" value="WH_DNA-bd_sf"/>
</dbReference>
<dbReference type="SUPFAM" id="SSF48008">
    <property type="entry name" value="GntR ligand-binding domain-like"/>
    <property type="match status" value="1"/>
</dbReference>